<gene>
    <name evidence="3" type="ORF">A5760_04365</name>
</gene>
<feature type="region of interest" description="Disordered" evidence="1">
    <location>
        <begin position="108"/>
        <end position="130"/>
    </location>
</feature>
<proteinExistence type="predicted"/>
<name>A0A1A0VTU5_9MYCO</name>
<dbReference type="Proteomes" id="UP000091914">
    <property type="component" value="Unassembled WGS sequence"/>
</dbReference>
<feature type="compositionally biased region" description="Low complexity" evidence="1">
    <location>
        <begin position="22"/>
        <end position="41"/>
    </location>
</feature>
<dbReference type="AlphaFoldDB" id="A0A1A0VTU5"/>
<evidence type="ECO:0000313" key="3">
    <source>
        <dbReference type="EMBL" id="OBB86629.1"/>
    </source>
</evidence>
<evidence type="ECO:0000256" key="1">
    <source>
        <dbReference type="SAM" id="MobiDB-lite"/>
    </source>
</evidence>
<comment type="caution">
    <text evidence="3">The sequence shown here is derived from an EMBL/GenBank/DDBJ whole genome shotgun (WGS) entry which is preliminary data.</text>
</comment>
<feature type="region of interest" description="Disordered" evidence="1">
    <location>
        <begin position="74"/>
        <end position="96"/>
    </location>
</feature>
<dbReference type="InterPro" id="IPR043641">
    <property type="entry name" value="PPE-PPW_C"/>
</dbReference>
<dbReference type="Pfam" id="PF18878">
    <property type="entry name" value="PPE-PPW"/>
    <property type="match status" value="1"/>
</dbReference>
<accession>A0A1A0VTU5</accession>
<feature type="region of interest" description="Disordered" evidence="1">
    <location>
        <begin position="1"/>
        <end position="53"/>
    </location>
</feature>
<dbReference type="RefSeq" id="WP_064878531.1">
    <property type="nucleotide sequence ID" value="NZ_LZSX01000027.1"/>
</dbReference>
<protein>
    <recommendedName>
        <fullName evidence="2">PPE-PPW subfamily C-terminal domain-containing protein</fullName>
    </recommendedName>
</protein>
<evidence type="ECO:0000313" key="4">
    <source>
        <dbReference type="Proteomes" id="UP000091914"/>
    </source>
</evidence>
<reference evidence="3 4" key="1">
    <citation type="submission" date="2016-06" db="EMBL/GenBank/DDBJ databases">
        <authorList>
            <person name="Kjaerup R.B."/>
            <person name="Dalgaard T.S."/>
            <person name="Juul-Madsen H.R."/>
        </authorList>
    </citation>
    <scope>NUCLEOTIDE SEQUENCE [LARGE SCALE GENOMIC DNA]</scope>
    <source>
        <strain evidence="3 4">852002-51834_SCH5396731</strain>
    </source>
</reference>
<evidence type="ECO:0000259" key="2">
    <source>
        <dbReference type="Pfam" id="PF18878"/>
    </source>
</evidence>
<feature type="domain" description="PPE-PPW subfamily C-terminal" evidence="2">
    <location>
        <begin position="85"/>
        <end position="127"/>
    </location>
</feature>
<sequence length="130" mass="13349">MTTERGALGLGMESKAQTRARSALAAGQTATSAAGVAAADQEQGRSRRRPRSVVDPGYRYEFIEADDEAAEVASAAPDRYRPSGSGGSIQGFAGTLPKPDVRASGLITLAGNESGDGARIPMLPESWGGP</sequence>
<dbReference type="EMBL" id="LZSX01000027">
    <property type="protein sequence ID" value="OBB86629.1"/>
    <property type="molecule type" value="Genomic_DNA"/>
</dbReference>
<organism evidence="3 4">
    <name type="scientific">Mycobacterium colombiense</name>
    <dbReference type="NCBI Taxonomy" id="339268"/>
    <lineage>
        <taxon>Bacteria</taxon>
        <taxon>Bacillati</taxon>
        <taxon>Actinomycetota</taxon>
        <taxon>Actinomycetes</taxon>
        <taxon>Mycobacteriales</taxon>
        <taxon>Mycobacteriaceae</taxon>
        <taxon>Mycobacterium</taxon>
        <taxon>Mycobacterium avium complex (MAC)</taxon>
    </lineage>
</organism>